<dbReference type="InterPro" id="IPR016066">
    <property type="entry name" value="A-D-PHexomutase_CS"/>
</dbReference>
<keyword evidence="6 13" id="KW-0413">Isomerase</keyword>
<accession>A0ABU2HEJ3</accession>
<dbReference type="SUPFAM" id="SSF55957">
    <property type="entry name" value="Phosphoglucomutase, C-terminal domain"/>
    <property type="match status" value="1"/>
</dbReference>
<comment type="cofactor">
    <cofactor evidence="1">
        <name>Mg(2+)</name>
        <dbReference type="ChEBI" id="CHEBI:18420"/>
    </cofactor>
</comment>
<evidence type="ECO:0000259" key="11">
    <source>
        <dbReference type="Pfam" id="PF02879"/>
    </source>
</evidence>
<feature type="domain" description="Alpha-D-phosphohexomutase alpha/beta/alpha" evidence="12">
    <location>
        <begin position="312"/>
        <end position="432"/>
    </location>
</feature>
<dbReference type="Pfam" id="PF00408">
    <property type="entry name" value="PGM_PMM_IV"/>
    <property type="match status" value="1"/>
</dbReference>
<evidence type="ECO:0000256" key="5">
    <source>
        <dbReference type="ARBA" id="ARBA00022842"/>
    </source>
</evidence>
<comment type="caution">
    <text evidence="13">The sequence shown here is derived from an EMBL/GenBank/DDBJ whole genome shotgun (WGS) entry which is preliminary data.</text>
</comment>
<evidence type="ECO:0000256" key="2">
    <source>
        <dbReference type="ARBA" id="ARBA00010231"/>
    </source>
</evidence>
<sequence length="531" mass="56676">MDEIAPKYMMNLSKLLSAYKSFSPNPSVPAERVTFGTSGHRGSSLTRSFNRDHILAITQAVVDWRAGQGICGPLYVGKDTHGLSDVAMDTVLEVLAGNGVVTRVDAAGGYTPTPLVSHAILAHNRSGADELADGLIITPSHNPPEDGGIKYNGPDGGPAGTDATGWIENRANALLESGLVGVKTSPRRMAVVAAEPWDYVAHYVDSLPQVVDMAAIAASGLKLGVDPMGGSALAVWDAVAKVYGLNLEVVNRQQDPEFAFMPPDHDGKIRMDCSSPAAMANLLEIKDRFDLAFGNDPDADRHGVVDVAGLMNPNHYLAVCIDYLLSHRPTWPAGLKVGKTLVSSSIIDRVVAGRERALYEVPVGFKWFVEGLHTGELAFGGEESAGASFLTLDGRPWSTDKDGIILCLLAAEILAKTGKRPSEYYSELTSRYGQPTYQRKDFAATPEQKLRLKNLKPADIPFRELAGAPVLEAFTTAAGNGAGIGGVKVTTKNGWFAARPSGTEDLCKIYAESFVGSEHLASIFEQAESLL</sequence>
<dbReference type="InterPro" id="IPR005845">
    <property type="entry name" value="A-D-PHexomutase_a/b/a-II"/>
</dbReference>
<evidence type="ECO:0000313" key="14">
    <source>
        <dbReference type="Proteomes" id="UP001267407"/>
    </source>
</evidence>
<evidence type="ECO:0000256" key="3">
    <source>
        <dbReference type="ARBA" id="ARBA00022553"/>
    </source>
</evidence>
<dbReference type="EMBL" id="JAVMBO010000007">
    <property type="protein sequence ID" value="MDS1309471.1"/>
    <property type="molecule type" value="Genomic_DNA"/>
</dbReference>
<feature type="domain" description="Alpha-D-phosphohexomutase alpha/beta/alpha" evidence="10">
    <location>
        <begin position="33"/>
        <end position="173"/>
    </location>
</feature>
<dbReference type="Gene3D" id="3.30.310.50">
    <property type="entry name" value="Alpha-D-phosphohexomutase, C-terminal domain"/>
    <property type="match status" value="1"/>
</dbReference>
<dbReference type="PROSITE" id="PS00710">
    <property type="entry name" value="PGM_PMM"/>
    <property type="match status" value="1"/>
</dbReference>
<keyword evidence="3" id="KW-0597">Phosphoprotein</keyword>
<dbReference type="Pfam" id="PF02879">
    <property type="entry name" value="PGM_PMM_II"/>
    <property type="match status" value="1"/>
</dbReference>
<dbReference type="InterPro" id="IPR005846">
    <property type="entry name" value="A-D-PHexomutase_a/b/a-III"/>
</dbReference>
<protein>
    <recommendedName>
        <fullName evidence="7">Phosphoglucomutase</fullName>
        <ecNumber evidence="7">5.4.2.2</ecNumber>
    </recommendedName>
</protein>
<dbReference type="InterPro" id="IPR005852">
    <property type="entry name" value="PGM_a-D-Glc-sp"/>
</dbReference>
<evidence type="ECO:0000256" key="7">
    <source>
        <dbReference type="NCBIfam" id="TIGR01132"/>
    </source>
</evidence>
<evidence type="ECO:0000256" key="8">
    <source>
        <dbReference type="RuleBase" id="RU004326"/>
    </source>
</evidence>
<feature type="domain" description="Alpha-D-phosphohexomutase C-terminal" evidence="9">
    <location>
        <begin position="480"/>
        <end position="526"/>
    </location>
</feature>
<dbReference type="Gene3D" id="3.40.120.10">
    <property type="entry name" value="Alpha-D-Glucose-1,6-Bisphosphate, subunit A, domain 3"/>
    <property type="match status" value="3"/>
</dbReference>
<evidence type="ECO:0000313" key="13">
    <source>
        <dbReference type="EMBL" id="MDS1309471.1"/>
    </source>
</evidence>
<keyword evidence="14" id="KW-1185">Reference proteome</keyword>
<dbReference type="PANTHER" id="PTHR45745">
    <property type="entry name" value="PHOSPHOMANNOMUTASE 45A"/>
    <property type="match status" value="1"/>
</dbReference>
<name>A0ABU2HEJ3_9GAMM</name>
<feature type="domain" description="Alpha-D-phosphohexomutase alpha/beta/alpha" evidence="11">
    <location>
        <begin position="202"/>
        <end position="309"/>
    </location>
</feature>
<dbReference type="Pfam" id="PF02880">
    <property type="entry name" value="PGM_PMM_III"/>
    <property type="match status" value="1"/>
</dbReference>
<dbReference type="InterPro" id="IPR036900">
    <property type="entry name" value="A-D-PHexomutase_C_sf"/>
</dbReference>
<dbReference type="GO" id="GO:0004614">
    <property type="term" value="F:phosphoglucomutase activity"/>
    <property type="evidence" value="ECO:0007669"/>
    <property type="project" value="UniProtKB-EC"/>
</dbReference>
<comment type="similarity">
    <text evidence="2 8">Belongs to the phosphohexose mutase family.</text>
</comment>
<dbReference type="InterPro" id="IPR016055">
    <property type="entry name" value="A-D-PHexomutase_a/b/a-I/II/III"/>
</dbReference>
<dbReference type="InterPro" id="IPR005843">
    <property type="entry name" value="A-D-PHexomutase_C"/>
</dbReference>
<evidence type="ECO:0000259" key="9">
    <source>
        <dbReference type="Pfam" id="PF00408"/>
    </source>
</evidence>
<evidence type="ECO:0000259" key="12">
    <source>
        <dbReference type="Pfam" id="PF02880"/>
    </source>
</evidence>
<evidence type="ECO:0000259" key="10">
    <source>
        <dbReference type="Pfam" id="PF02878"/>
    </source>
</evidence>
<reference evidence="13" key="1">
    <citation type="submission" date="2023-09" db="EMBL/GenBank/DDBJ databases">
        <title>Marinobacter sediminicola sp. nov. and Marinobacter maritimum sp. nov., isolated from marine sediment.</title>
        <authorList>
            <person name="An J."/>
        </authorList>
    </citation>
    <scope>NUCLEOTIDE SEQUENCE</scope>
    <source>
        <strain evidence="13">F60267</strain>
    </source>
</reference>
<dbReference type="Proteomes" id="UP001267407">
    <property type="component" value="Unassembled WGS sequence"/>
</dbReference>
<dbReference type="RefSeq" id="WP_310965750.1">
    <property type="nucleotide sequence ID" value="NZ_JAVMBO010000007.1"/>
</dbReference>
<keyword evidence="4 8" id="KW-0479">Metal-binding</keyword>
<dbReference type="InterPro" id="IPR005844">
    <property type="entry name" value="A-D-PHexomutase_a/b/a-I"/>
</dbReference>
<dbReference type="PANTHER" id="PTHR45745:SF1">
    <property type="entry name" value="PHOSPHOGLUCOMUTASE 2B-RELATED"/>
    <property type="match status" value="1"/>
</dbReference>
<evidence type="ECO:0000256" key="6">
    <source>
        <dbReference type="ARBA" id="ARBA00023235"/>
    </source>
</evidence>
<evidence type="ECO:0000256" key="4">
    <source>
        <dbReference type="ARBA" id="ARBA00022723"/>
    </source>
</evidence>
<keyword evidence="5 8" id="KW-0460">Magnesium</keyword>
<dbReference type="NCBIfam" id="TIGR01132">
    <property type="entry name" value="pgm"/>
    <property type="match status" value="1"/>
</dbReference>
<gene>
    <name evidence="13" type="primary">pgm</name>
    <name evidence="13" type="ORF">RKA07_05015</name>
</gene>
<dbReference type="EC" id="5.4.2.2" evidence="7"/>
<evidence type="ECO:0000256" key="1">
    <source>
        <dbReference type="ARBA" id="ARBA00001946"/>
    </source>
</evidence>
<organism evidence="13 14">
    <name type="scientific">Marinobacter xiaoshiensis</name>
    <dbReference type="NCBI Taxonomy" id="3073652"/>
    <lineage>
        <taxon>Bacteria</taxon>
        <taxon>Pseudomonadati</taxon>
        <taxon>Pseudomonadota</taxon>
        <taxon>Gammaproteobacteria</taxon>
        <taxon>Pseudomonadales</taxon>
        <taxon>Marinobacteraceae</taxon>
        <taxon>Marinobacter</taxon>
    </lineage>
</organism>
<dbReference type="Pfam" id="PF02878">
    <property type="entry name" value="PGM_PMM_I"/>
    <property type="match status" value="1"/>
</dbReference>
<dbReference type="SUPFAM" id="SSF53738">
    <property type="entry name" value="Phosphoglucomutase, first 3 domains"/>
    <property type="match status" value="3"/>
</dbReference>
<proteinExistence type="inferred from homology"/>